<keyword evidence="3" id="KW-0004">4Fe-4S</keyword>
<dbReference type="GeneID" id="20526527"/>
<dbReference type="EMBL" id="KB932202">
    <property type="protein sequence ID" value="KCV72406.1"/>
    <property type="molecule type" value="Genomic_DNA"/>
</dbReference>
<protein>
    <recommendedName>
        <fullName evidence="11">DNA primase large subunit C-terminal domain-containing protein</fullName>
    </recommendedName>
</protein>
<proteinExistence type="inferred from homology"/>
<sequence>MQAATRKSAGHLPLQLEAEPGSPGAAPPQTPHRPGFGPAARGPFSGATPSRFVNAAELGNTLTMYTEMPQDEVALDEFYDYCMRRQRLLQEIDNAGVRHPPQSSGFKSCIRAALTAARFNITPLNTSSVLRNDDTLMEAIRADRISHWGLRLGYVTNDEKLTWLLEKEALLFNFRFEELPDKMAFLRDNEFNFEVVSKAERQLLASHLAAYSVKEETPVFKVPFERVPGLVGSRMVAVQAGIAFVPINMIGDLAGFEFRQRLRASLLAVRLALPSMEDDVRAVAIVRQIVDGATAASDAAANWSADMLIRANQVDSLANHFPPCMREMHRHLNTVHHMKHTGRRQFGLFLKGLGVPMEESLAYWKRAFGPKIAPDAFDRNYAYNIRYDYGREGSRTQARPFGCRSIILGDPPARGSGPHAIEQHGCPLRQSKEPELRRLAQSYHLRDAEMPSLLAEVQGSHYQFACGRLLRSMRQSRAQATKAPGTEAPPPVDDDIRPISHPNEFASISMGINRSSGAARFFASARFREGAVGADGAARQDDAGAHSKRHQTESAAPPAAASNVSMADLADLDL</sequence>
<dbReference type="STRING" id="691883.A0A058ZEN1"/>
<dbReference type="GO" id="GO:0006269">
    <property type="term" value="P:DNA replication, synthesis of primer"/>
    <property type="evidence" value="ECO:0007669"/>
    <property type="project" value="UniProtKB-KW"/>
</dbReference>
<dbReference type="GO" id="GO:0003677">
    <property type="term" value="F:DNA binding"/>
    <property type="evidence" value="ECO:0007669"/>
    <property type="project" value="UniProtKB-KW"/>
</dbReference>
<feature type="region of interest" description="Disordered" evidence="10">
    <location>
        <begin position="1"/>
        <end position="48"/>
    </location>
</feature>
<dbReference type="AlphaFoldDB" id="A0A058ZEN1"/>
<evidence type="ECO:0000313" key="13">
    <source>
        <dbReference type="Proteomes" id="UP000030693"/>
    </source>
</evidence>
<keyword evidence="8" id="KW-0411">Iron-sulfur</keyword>
<reference evidence="12" key="1">
    <citation type="submission" date="2013-04" db="EMBL/GenBank/DDBJ databases">
        <title>The Genome Sequence of Fonticula alba ATCC 38817.</title>
        <authorList>
            <consortium name="The Broad Institute Genomics Platform"/>
            <person name="Russ C."/>
            <person name="Cuomo C."/>
            <person name="Burger G."/>
            <person name="Gray M.W."/>
            <person name="Holland P.W.H."/>
            <person name="King N."/>
            <person name="Lang F.B.F."/>
            <person name="Roger A.J."/>
            <person name="Ruiz-Trillo I."/>
            <person name="Brown M."/>
            <person name="Walker B."/>
            <person name="Young S."/>
            <person name="Zeng Q."/>
            <person name="Gargeya S."/>
            <person name="Fitzgerald M."/>
            <person name="Haas B."/>
            <person name="Abouelleil A."/>
            <person name="Allen A.W."/>
            <person name="Alvarado L."/>
            <person name="Arachchi H.M."/>
            <person name="Berlin A.M."/>
            <person name="Chapman S.B."/>
            <person name="Gainer-Dewar J."/>
            <person name="Goldberg J."/>
            <person name="Griggs A."/>
            <person name="Gujja S."/>
            <person name="Hansen M."/>
            <person name="Howarth C."/>
            <person name="Imamovic A."/>
            <person name="Ireland A."/>
            <person name="Larimer J."/>
            <person name="McCowan C."/>
            <person name="Murphy C."/>
            <person name="Pearson M."/>
            <person name="Poon T.W."/>
            <person name="Priest M."/>
            <person name="Roberts A."/>
            <person name="Saif S."/>
            <person name="Shea T."/>
            <person name="Sisk P."/>
            <person name="Sykes S."/>
            <person name="Wortman J."/>
            <person name="Nusbaum C."/>
            <person name="Birren B."/>
        </authorList>
    </citation>
    <scope>NUCLEOTIDE SEQUENCE [LARGE SCALE GENOMIC DNA]</scope>
    <source>
        <strain evidence="12">ATCC 38817</strain>
    </source>
</reference>
<evidence type="ECO:0000256" key="10">
    <source>
        <dbReference type="SAM" id="MobiDB-lite"/>
    </source>
</evidence>
<comment type="similarity">
    <text evidence="2">Belongs to the eukaryotic-type primase large subunit family.</text>
</comment>
<dbReference type="PANTHER" id="PTHR10537">
    <property type="entry name" value="DNA PRIMASE LARGE SUBUNIT"/>
    <property type="match status" value="1"/>
</dbReference>
<feature type="domain" description="DNA primase large subunit C-terminal" evidence="11">
    <location>
        <begin position="318"/>
        <end position="505"/>
    </location>
</feature>
<dbReference type="CDD" id="cd07322">
    <property type="entry name" value="PriL_PriS_Eukaryotic"/>
    <property type="match status" value="1"/>
</dbReference>
<keyword evidence="4" id="KW-0639">Primosome</keyword>
<keyword evidence="13" id="KW-1185">Reference proteome</keyword>
<evidence type="ECO:0000256" key="5">
    <source>
        <dbReference type="ARBA" id="ARBA00022705"/>
    </source>
</evidence>
<dbReference type="Pfam" id="PF04104">
    <property type="entry name" value="DNA_primase_lrg"/>
    <property type="match status" value="1"/>
</dbReference>
<organism evidence="12">
    <name type="scientific">Fonticula alba</name>
    <name type="common">Slime mold</name>
    <dbReference type="NCBI Taxonomy" id="691883"/>
    <lineage>
        <taxon>Eukaryota</taxon>
        <taxon>Rotosphaerida</taxon>
        <taxon>Fonticulaceae</taxon>
        <taxon>Fonticula</taxon>
    </lineage>
</organism>
<evidence type="ECO:0000313" key="12">
    <source>
        <dbReference type="EMBL" id="KCV72406.1"/>
    </source>
</evidence>
<evidence type="ECO:0000256" key="7">
    <source>
        <dbReference type="ARBA" id="ARBA00023004"/>
    </source>
</evidence>
<dbReference type="Pfam" id="PF26466">
    <property type="entry name" value="DNA_primase_lrg_N"/>
    <property type="match status" value="1"/>
</dbReference>
<name>A0A058ZEN1_FONAL</name>
<evidence type="ECO:0000256" key="9">
    <source>
        <dbReference type="ARBA" id="ARBA00023125"/>
    </source>
</evidence>
<keyword evidence="7" id="KW-0408">Iron</keyword>
<dbReference type="InterPro" id="IPR058560">
    <property type="entry name" value="DNA_primase_C"/>
</dbReference>
<dbReference type="OrthoDB" id="421393at2759"/>
<dbReference type="InterPro" id="IPR016558">
    <property type="entry name" value="DNA_primase_lsu_euk"/>
</dbReference>
<evidence type="ECO:0000256" key="6">
    <source>
        <dbReference type="ARBA" id="ARBA00022723"/>
    </source>
</evidence>
<dbReference type="GO" id="GO:0006270">
    <property type="term" value="P:DNA replication initiation"/>
    <property type="evidence" value="ECO:0007669"/>
    <property type="project" value="TreeGrafter"/>
</dbReference>
<evidence type="ECO:0000256" key="3">
    <source>
        <dbReference type="ARBA" id="ARBA00022485"/>
    </source>
</evidence>
<dbReference type="Proteomes" id="UP000030693">
    <property type="component" value="Unassembled WGS sequence"/>
</dbReference>
<gene>
    <name evidence="12" type="ORF">H696_01802</name>
</gene>
<dbReference type="GO" id="GO:0051539">
    <property type="term" value="F:4 iron, 4 sulfur cluster binding"/>
    <property type="evidence" value="ECO:0007669"/>
    <property type="project" value="UniProtKB-KW"/>
</dbReference>
<dbReference type="GO" id="GO:0046872">
    <property type="term" value="F:metal ion binding"/>
    <property type="evidence" value="ECO:0007669"/>
    <property type="project" value="UniProtKB-KW"/>
</dbReference>
<dbReference type="PANTHER" id="PTHR10537:SF3">
    <property type="entry name" value="DNA PRIMASE LARGE SUBUNIT"/>
    <property type="match status" value="1"/>
</dbReference>
<dbReference type="Gene3D" id="1.20.930.80">
    <property type="match status" value="1"/>
</dbReference>
<feature type="region of interest" description="Disordered" evidence="10">
    <location>
        <begin position="533"/>
        <end position="562"/>
    </location>
</feature>
<accession>A0A058ZEN1</accession>
<evidence type="ECO:0000256" key="2">
    <source>
        <dbReference type="ARBA" id="ARBA00010564"/>
    </source>
</evidence>
<comment type="cofactor">
    <cofactor evidence="1">
        <name>[4Fe-4S] cluster</name>
        <dbReference type="ChEBI" id="CHEBI:49883"/>
    </cofactor>
</comment>
<evidence type="ECO:0000256" key="4">
    <source>
        <dbReference type="ARBA" id="ARBA00022515"/>
    </source>
</evidence>
<evidence type="ECO:0000256" key="1">
    <source>
        <dbReference type="ARBA" id="ARBA00001966"/>
    </source>
</evidence>
<keyword evidence="9" id="KW-0238">DNA-binding</keyword>
<dbReference type="RefSeq" id="XP_009493984.1">
    <property type="nucleotide sequence ID" value="XM_009495709.1"/>
</dbReference>
<dbReference type="GO" id="GO:0005658">
    <property type="term" value="C:alpha DNA polymerase:primase complex"/>
    <property type="evidence" value="ECO:0007669"/>
    <property type="project" value="TreeGrafter"/>
</dbReference>
<keyword evidence="6" id="KW-0479">Metal-binding</keyword>
<dbReference type="InterPro" id="IPR007238">
    <property type="entry name" value="DNA_primase_lsu_euk/arc"/>
</dbReference>
<dbReference type="OMA" id="RINYKPW"/>
<evidence type="ECO:0000256" key="8">
    <source>
        <dbReference type="ARBA" id="ARBA00023014"/>
    </source>
</evidence>
<evidence type="ECO:0000259" key="11">
    <source>
        <dbReference type="Pfam" id="PF04104"/>
    </source>
</evidence>
<keyword evidence="5" id="KW-0235">DNA replication</keyword>
<dbReference type="eggNOG" id="KOG2267">
    <property type="taxonomic scope" value="Eukaryota"/>
</dbReference>